<evidence type="ECO:0000256" key="7">
    <source>
        <dbReference type="SAM" id="MobiDB-lite"/>
    </source>
</evidence>
<evidence type="ECO:0000256" key="5">
    <source>
        <dbReference type="ARBA" id="ARBA00048735"/>
    </source>
</evidence>
<dbReference type="HAMAP" id="MF_02124">
    <property type="entry name" value="GlgE"/>
    <property type="match status" value="1"/>
</dbReference>
<evidence type="ECO:0000256" key="1">
    <source>
        <dbReference type="ARBA" id="ARBA00011738"/>
    </source>
</evidence>
<reference evidence="9 10" key="1">
    <citation type="submission" date="2019-06" db="EMBL/GenBank/DDBJ databases">
        <title>Genome sequence of Rhodobacteraceae bacterium D4M1.</title>
        <authorList>
            <person name="Cao J."/>
        </authorList>
    </citation>
    <scope>NUCLEOTIDE SEQUENCE [LARGE SCALE GENOMIC DNA]</scope>
    <source>
        <strain evidence="9 10">D4M1</strain>
        <plasmid evidence="10">pd4m1b</plasmid>
    </source>
</reference>
<comment type="function">
    <text evidence="6">Maltosyltransferase that uses maltose 1-phosphate (M1P) as the sugar donor to elongate linear or branched alpha-(1-&gt;4)-glucans. Is involved in a branched alpha-glucan biosynthetic pathway from trehalose, together with TreS, Mak and GlgB.</text>
</comment>
<dbReference type="Pfam" id="PF21702">
    <property type="entry name" value="GLGE_C"/>
    <property type="match status" value="1"/>
</dbReference>
<evidence type="ECO:0000313" key="9">
    <source>
        <dbReference type="EMBL" id="QDL94466.1"/>
    </source>
</evidence>
<dbReference type="Gene3D" id="1.20.58.80">
    <property type="entry name" value="Phosphotransferase system, lactose/cellobiose-type IIA subunit"/>
    <property type="match status" value="1"/>
</dbReference>
<geneLocation type="plasmid" evidence="10">
    <name>pd4m1b</name>
</geneLocation>
<evidence type="ECO:0000259" key="8">
    <source>
        <dbReference type="SMART" id="SM00642"/>
    </source>
</evidence>
<dbReference type="SMART" id="SM00642">
    <property type="entry name" value="Aamy"/>
    <property type="match status" value="1"/>
</dbReference>
<dbReference type="InterPro" id="IPR026585">
    <property type="entry name" value="GlgE"/>
</dbReference>
<feature type="active site" description="Nucleophile" evidence="6">
    <location>
        <position position="730"/>
    </location>
</feature>
<dbReference type="Pfam" id="PF11896">
    <property type="entry name" value="GlgE_dom_N_S"/>
    <property type="match status" value="1"/>
</dbReference>
<feature type="binding site" evidence="6">
    <location>
        <position position="693"/>
    </location>
    <ligand>
        <name>alpha-maltose 1-phosphate</name>
        <dbReference type="ChEBI" id="CHEBI:63576"/>
    </ligand>
</feature>
<feature type="binding site" evidence="6">
    <location>
        <position position="731"/>
    </location>
    <ligand>
        <name>alpha-maltose 1-phosphate</name>
        <dbReference type="ChEBI" id="CHEBI:63576"/>
    </ligand>
</feature>
<keyword evidence="4 6" id="KW-0119">Carbohydrate metabolism</keyword>
<dbReference type="PANTHER" id="PTHR47786">
    <property type="entry name" value="ALPHA-1,4-GLUCAN:MALTOSE-1-PHOSPHATE MALTOSYLTRANSFERASE"/>
    <property type="match status" value="1"/>
</dbReference>
<dbReference type="InterPro" id="IPR049171">
    <property type="entry name" value="GLGE_C"/>
</dbReference>
<dbReference type="GO" id="GO:0030979">
    <property type="term" value="P:alpha-glucan biosynthetic process"/>
    <property type="evidence" value="ECO:0007669"/>
    <property type="project" value="UniProtKB-UniRule"/>
</dbReference>
<dbReference type="PANTHER" id="PTHR47786:SF2">
    <property type="entry name" value="GLYCOSYL HYDROLASE FAMILY 13 CATALYTIC DOMAIN-CONTAINING PROTEIN"/>
    <property type="match status" value="1"/>
</dbReference>
<evidence type="ECO:0000313" key="10">
    <source>
        <dbReference type="Proteomes" id="UP000305888"/>
    </source>
</evidence>
<dbReference type="InterPro" id="IPR021828">
    <property type="entry name" value="GlgE_dom_N/S"/>
</dbReference>
<proteinExistence type="inferred from homology"/>
<organism evidence="9 10">
    <name type="scientific">Paroceanicella profunda</name>
    <dbReference type="NCBI Taxonomy" id="2579971"/>
    <lineage>
        <taxon>Bacteria</taxon>
        <taxon>Pseudomonadati</taxon>
        <taxon>Pseudomonadota</taxon>
        <taxon>Alphaproteobacteria</taxon>
        <taxon>Rhodobacterales</taxon>
        <taxon>Paracoccaceae</taxon>
        <taxon>Paroceanicella</taxon>
    </lineage>
</organism>
<keyword evidence="10" id="KW-1185">Reference proteome</keyword>
<comment type="catalytic activity">
    <reaction evidence="5 6">
        <text>alpha-maltose 1-phosphate + [(1-&gt;4)-alpha-D-glucosyl](n) = [(1-&gt;4)-alpha-D-glucosyl](n+2) + phosphate</text>
        <dbReference type="Rhea" id="RHEA:42692"/>
        <dbReference type="Rhea" id="RHEA-COMP:9584"/>
        <dbReference type="Rhea" id="RHEA-COMP:10183"/>
        <dbReference type="ChEBI" id="CHEBI:15444"/>
        <dbReference type="ChEBI" id="CHEBI:43474"/>
        <dbReference type="ChEBI" id="CHEBI:63576"/>
        <dbReference type="EC" id="2.4.99.16"/>
    </reaction>
</comment>
<dbReference type="EMBL" id="CP040820">
    <property type="protein sequence ID" value="QDL94466.1"/>
    <property type="molecule type" value="Genomic_DNA"/>
</dbReference>
<gene>
    <name evidence="6" type="primary">glgE</name>
    <name evidence="9" type="ORF">FDP22_21610</name>
</gene>
<dbReference type="GO" id="GO:0004553">
    <property type="term" value="F:hydrolase activity, hydrolyzing O-glycosyl compounds"/>
    <property type="evidence" value="ECO:0007669"/>
    <property type="project" value="InterPro"/>
</dbReference>
<evidence type="ECO:0000256" key="4">
    <source>
        <dbReference type="ARBA" id="ARBA00023277"/>
    </source>
</evidence>
<dbReference type="EC" id="2.4.99.16" evidence="6"/>
<feature type="binding site" evidence="6">
    <location>
        <position position="598"/>
    </location>
    <ligand>
        <name>alpha-maltose 1-phosphate</name>
        <dbReference type="ChEBI" id="CHEBI:63576"/>
    </ligand>
</feature>
<dbReference type="AlphaFoldDB" id="A0A5B8FZW9"/>
<dbReference type="SUPFAM" id="SSF51445">
    <property type="entry name" value="(Trans)glycosidases"/>
    <property type="match status" value="1"/>
</dbReference>
<feature type="binding site" evidence="6">
    <location>
        <begin position="870"/>
        <end position="871"/>
    </location>
    <ligand>
        <name>alpha-maltose 1-phosphate</name>
        <dbReference type="ChEBI" id="CHEBI:63576"/>
    </ligand>
</feature>
<protein>
    <recommendedName>
        <fullName evidence="6">Alpha-1,4-glucan:maltose-1-phosphate maltosyltransferase</fullName>
        <shortName evidence="6">GMPMT</shortName>
        <ecNumber evidence="6">2.4.99.16</ecNumber>
    </recommendedName>
    <alternativeName>
        <fullName evidence="6">(1-&gt;4)-alpha-D-glucan:maltose-1-phosphate alpha-D-maltosyltransferase</fullName>
    </alternativeName>
</protein>
<dbReference type="Gene3D" id="2.60.40.1180">
    <property type="entry name" value="Golgi alpha-mannosidase II"/>
    <property type="match status" value="1"/>
</dbReference>
<dbReference type="RefSeq" id="WP_138576251.1">
    <property type="nucleotide sequence ID" value="NZ_CP040820.1"/>
</dbReference>
<evidence type="ECO:0000256" key="6">
    <source>
        <dbReference type="HAMAP-Rule" id="MF_02124"/>
    </source>
</evidence>
<dbReference type="CDD" id="cd11344">
    <property type="entry name" value="AmyAc_GlgE_like"/>
    <property type="match status" value="1"/>
</dbReference>
<comment type="similarity">
    <text evidence="6">Belongs to the glycosyl hydrolase 13 family. GlgE subfamily.</text>
</comment>
<dbReference type="OrthoDB" id="9805159at2"/>
<keyword evidence="3 6" id="KW-0808">Transferase</keyword>
<feature type="domain" description="Glycosyl hydrolase family 13 catalytic" evidence="8">
    <location>
        <begin position="550"/>
        <end position="876"/>
    </location>
</feature>
<sequence>MTSPVLLGLSADDLALPDLPGTLPLDGFSGVLIDEATFTAAAARITALRAEGILPWMRLRAPRAPALQAAPAALALADGPLDPRNLPPLPATLLCPARERTETGAAGLAERLEAGARAGLAGFIIDAPQRLPEETARALFEDLRARHPGLMLVANTAGLPKPAAAAVGRQGYDMRASSIGWWDYRARWLPEETLDAPCTLALLGDGPPATAPARLARRVRAAAALCGGLVLPLAEARRLDEDTRRALRALSEAASAFDRPARPLTAQGAGVTMLRREGPAGTGALLVLLNTDGEAEAALPELPPEARPLLPCEAAGGPLAPAECRLLVVPAAQAPALPRRNRRREGEAVRQAAVPEARVIIEGLAPCVDGGAVPAKRIAGETVTVTADIFTDGHEMLGAELLWRRGGARDWTRVAMVPLGNDVWSAGFIPWNPGSHVFCVEAWIDPFGGFARDLGRKHEAGVVSEVDLMEGRGLVAASAARARGKLARRLAGALSDFDAAPDLAGRTARLLDAELLPLMAAACARPHATASAPMPLEAERLAARFSSWYELFPRSMSPEPGRHGTFLDVIPRLAALRDMGFDTLYFPPIHPIGRVNRKGPNNTLTPGPGDPGSPYAIGSAEGGHDTIHPELGSIEDFRALRDAAAEHGLELALDFAIQCAPDHPWLTQHPGWFAWRPDGSMKYAENPPKKYQDIVNVDFYGPDAVPELWLTLRDMVLIWIEEGVKTFRVDNPHTKPFAFWRWMIADIRARHPDTIFLSEAFTRPKVMYALAKAGFTQSYTYFTWRDDKQGLTDYITELTTTAPKEFFRPHFFVNTPDINPYFLQTSGRPGFRIRAVLAATLSGLFGVYSGFELCEAAPLPGREEYLDSEKYQIRQRDWQAPGNIIADITLFNRLRRLHPGLQTHLNTRFHQVGNDNILYYAKPAPDGSDMILVMVSLDPHHPQEGDFELPLWEFGLADHDSLAAEDLATGTRFTFAGKGQRVHLTPDEPYRIWHVMPQGDQPHG</sequence>
<dbReference type="Gene3D" id="3.20.20.80">
    <property type="entry name" value="Glycosidases"/>
    <property type="match status" value="2"/>
</dbReference>
<dbReference type="InterPro" id="IPR013780">
    <property type="entry name" value="Glyco_hydro_b"/>
</dbReference>
<accession>A0A5B8FZW9</accession>
<comment type="subunit">
    <text evidence="1 6">Homodimer.</text>
</comment>
<dbReference type="KEGG" id="ppru:FDP22_21610"/>
<keyword evidence="2 6" id="KW-0328">Glycosyltransferase</keyword>
<dbReference type="GO" id="GO:0016758">
    <property type="term" value="F:hexosyltransferase activity"/>
    <property type="evidence" value="ECO:0007669"/>
    <property type="project" value="UniProtKB-UniRule"/>
</dbReference>
<evidence type="ECO:0000256" key="2">
    <source>
        <dbReference type="ARBA" id="ARBA00022676"/>
    </source>
</evidence>
<name>A0A5B8FZW9_9RHOB</name>
<dbReference type="InterPro" id="IPR017853">
    <property type="entry name" value="GH"/>
</dbReference>
<dbReference type="InterPro" id="IPR006047">
    <property type="entry name" value="GH13_cat_dom"/>
</dbReference>
<keyword evidence="9" id="KW-0614">Plasmid</keyword>
<feature type="active site" description="Proton donor" evidence="6">
    <location>
        <position position="759"/>
    </location>
</feature>
<feature type="binding site" evidence="6">
    <location>
        <position position="658"/>
    </location>
    <ligand>
        <name>alpha-maltose 1-phosphate</name>
        <dbReference type="ChEBI" id="CHEBI:63576"/>
    </ligand>
</feature>
<evidence type="ECO:0000256" key="3">
    <source>
        <dbReference type="ARBA" id="ARBA00022679"/>
    </source>
</evidence>
<dbReference type="Gene3D" id="2.60.40.10">
    <property type="entry name" value="Immunoglobulins"/>
    <property type="match status" value="1"/>
</dbReference>
<dbReference type="InterPro" id="IPR013783">
    <property type="entry name" value="Ig-like_fold"/>
</dbReference>
<dbReference type="Proteomes" id="UP000305888">
    <property type="component" value="Plasmid pD4M1B"/>
</dbReference>
<feature type="site" description="Transition state stabilizer" evidence="6">
    <location>
        <position position="817"/>
    </location>
</feature>
<feature type="region of interest" description="Disordered" evidence="7">
    <location>
        <begin position="596"/>
        <end position="622"/>
    </location>
</feature>